<sequence length="106" mass="12013">MEIAVDTWVNYSRLFSISMVLVGRSEPLMGSIERRSRPLRSLATWSVPARSRCGVDWSRFPDKRRLRKCPPHVPITCVVGTSIFWVASFGILFDSELVGHARGRHG</sequence>
<accession>A0ACC2M4G2</accession>
<evidence type="ECO:0000313" key="1">
    <source>
        <dbReference type="EMBL" id="KAJ8640363.1"/>
    </source>
</evidence>
<organism evidence="1 2">
    <name type="scientific">Persea americana</name>
    <name type="common">Avocado</name>
    <dbReference type="NCBI Taxonomy" id="3435"/>
    <lineage>
        <taxon>Eukaryota</taxon>
        <taxon>Viridiplantae</taxon>
        <taxon>Streptophyta</taxon>
        <taxon>Embryophyta</taxon>
        <taxon>Tracheophyta</taxon>
        <taxon>Spermatophyta</taxon>
        <taxon>Magnoliopsida</taxon>
        <taxon>Magnoliidae</taxon>
        <taxon>Laurales</taxon>
        <taxon>Lauraceae</taxon>
        <taxon>Persea</taxon>
    </lineage>
</organism>
<reference evidence="1 2" key="1">
    <citation type="journal article" date="2022" name="Hortic Res">
        <title>A haplotype resolved chromosomal level avocado genome allows analysis of novel avocado genes.</title>
        <authorList>
            <person name="Nath O."/>
            <person name="Fletcher S.J."/>
            <person name="Hayward A."/>
            <person name="Shaw L.M."/>
            <person name="Masouleh A.K."/>
            <person name="Furtado A."/>
            <person name="Henry R.J."/>
            <person name="Mitter N."/>
        </authorList>
    </citation>
    <scope>NUCLEOTIDE SEQUENCE [LARGE SCALE GENOMIC DNA]</scope>
    <source>
        <strain evidence="2">cv. Hass</strain>
    </source>
</reference>
<dbReference type="EMBL" id="CM056813">
    <property type="protein sequence ID" value="KAJ8640363.1"/>
    <property type="molecule type" value="Genomic_DNA"/>
</dbReference>
<dbReference type="Proteomes" id="UP001234297">
    <property type="component" value="Chromosome 5"/>
</dbReference>
<keyword evidence="2" id="KW-1185">Reference proteome</keyword>
<name>A0ACC2M4G2_PERAE</name>
<protein>
    <submittedName>
        <fullName evidence="1">Uncharacterized protein</fullName>
    </submittedName>
</protein>
<gene>
    <name evidence="1" type="ORF">MRB53_017057</name>
</gene>
<evidence type="ECO:0000313" key="2">
    <source>
        <dbReference type="Proteomes" id="UP001234297"/>
    </source>
</evidence>
<proteinExistence type="predicted"/>
<comment type="caution">
    <text evidence="1">The sequence shown here is derived from an EMBL/GenBank/DDBJ whole genome shotgun (WGS) entry which is preliminary data.</text>
</comment>